<dbReference type="AlphaFoldDB" id="A0A9P5JUJ7"/>
<name>A0A9P5JUJ7_9AGAM</name>
<accession>A0A9P5JUJ7</accession>
<keyword evidence="2" id="KW-1185">Reference proteome</keyword>
<protein>
    <submittedName>
        <fullName evidence="1">Uncharacterized protein</fullName>
    </submittedName>
</protein>
<comment type="caution">
    <text evidence="1">The sequence shown here is derived from an EMBL/GenBank/DDBJ whole genome shotgun (WGS) entry which is preliminary data.</text>
</comment>
<reference evidence="1" key="2">
    <citation type="journal article" date="2020" name="Nat. Commun.">
        <title>Large-scale genome sequencing of mycorrhizal fungi provides insights into the early evolution of symbiotic traits.</title>
        <authorList>
            <person name="Miyauchi S."/>
            <person name="Kiss E."/>
            <person name="Kuo A."/>
            <person name="Drula E."/>
            <person name="Kohler A."/>
            <person name="Sanchez-Garcia M."/>
            <person name="Morin E."/>
            <person name="Andreopoulos B."/>
            <person name="Barry K.W."/>
            <person name="Bonito G."/>
            <person name="Buee M."/>
            <person name="Carver A."/>
            <person name="Chen C."/>
            <person name="Cichocki N."/>
            <person name="Clum A."/>
            <person name="Culley D."/>
            <person name="Crous P.W."/>
            <person name="Fauchery L."/>
            <person name="Girlanda M."/>
            <person name="Hayes R.D."/>
            <person name="Keri Z."/>
            <person name="LaButti K."/>
            <person name="Lipzen A."/>
            <person name="Lombard V."/>
            <person name="Magnuson J."/>
            <person name="Maillard F."/>
            <person name="Murat C."/>
            <person name="Nolan M."/>
            <person name="Ohm R.A."/>
            <person name="Pangilinan J."/>
            <person name="Pereira M.F."/>
            <person name="Perotto S."/>
            <person name="Peter M."/>
            <person name="Pfister S."/>
            <person name="Riley R."/>
            <person name="Sitrit Y."/>
            <person name="Stielow J.B."/>
            <person name="Szollosi G."/>
            <person name="Zifcakova L."/>
            <person name="Stursova M."/>
            <person name="Spatafora J.W."/>
            <person name="Tedersoo L."/>
            <person name="Vaario L.M."/>
            <person name="Yamada A."/>
            <person name="Yan M."/>
            <person name="Wang P."/>
            <person name="Xu J."/>
            <person name="Bruns T."/>
            <person name="Baldrian P."/>
            <person name="Vilgalys R."/>
            <person name="Dunand C."/>
            <person name="Henrissat B."/>
            <person name="Grigoriev I.V."/>
            <person name="Hibbett D."/>
            <person name="Nagy L.G."/>
            <person name="Martin F.M."/>
        </authorList>
    </citation>
    <scope>NUCLEOTIDE SEQUENCE</scope>
    <source>
        <strain evidence="1">Prilba</strain>
    </source>
</reference>
<evidence type="ECO:0000313" key="1">
    <source>
        <dbReference type="EMBL" id="KAF8465133.1"/>
    </source>
</evidence>
<organism evidence="1 2">
    <name type="scientific">Russula ochroleuca</name>
    <dbReference type="NCBI Taxonomy" id="152965"/>
    <lineage>
        <taxon>Eukaryota</taxon>
        <taxon>Fungi</taxon>
        <taxon>Dikarya</taxon>
        <taxon>Basidiomycota</taxon>
        <taxon>Agaricomycotina</taxon>
        <taxon>Agaricomycetes</taxon>
        <taxon>Russulales</taxon>
        <taxon>Russulaceae</taxon>
        <taxon>Russula</taxon>
    </lineage>
</organism>
<dbReference type="EMBL" id="WHVB01000049">
    <property type="protein sequence ID" value="KAF8465133.1"/>
    <property type="molecule type" value="Genomic_DNA"/>
</dbReference>
<sequence>MFKPGGNRRGYWDNPYAKGREEVIDGLNLELIIVGLVGLIDPLKPDIPDTVRICRGAGMGSEGSEKYTESLTSLRTTGLETSLLSESSQTVVNMSSL</sequence>
<dbReference type="InterPro" id="IPR023299">
    <property type="entry name" value="ATPase_P-typ_cyto_dom_N"/>
</dbReference>
<dbReference type="Proteomes" id="UP000759537">
    <property type="component" value="Unassembled WGS sequence"/>
</dbReference>
<reference evidence="1" key="1">
    <citation type="submission" date="2019-10" db="EMBL/GenBank/DDBJ databases">
        <authorList>
            <consortium name="DOE Joint Genome Institute"/>
            <person name="Kuo A."/>
            <person name="Miyauchi S."/>
            <person name="Kiss E."/>
            <person name="Drula E."/>
            <person name="Kohler A."/>
            <person name="Sanchez-Garcia M."/>
            <person name="Andreopoulos B."/>
            <person name="Barry K.W."/>
            <person name="Bonito G."/>
            <person name="Buee M."/>
            <person name="Carver A."/>
            <person name="Chen C."/>
            <person name="Cichocki N."/>
            <person name="Clum A."/>
            <person name="Culley D."/>
            <person name="Crous P.W."/>
            <person name="Fauchery L."/>
            <person name="Girlanda M."/>
            <person name="Hayes R."/>
            <person name="Keri Z."/>
            <person name="LaButti K."/>
            <person name="Lipzen A."/>
            <person name="Lombard V."/>
            <person name="Magnuson J."/>
            <person name="Maillard F."/>
            <person name="Morin E."/>
            <person name="Murat C."/>
            <person name="Nolan M."/>
            <person name="Ohm R."/>
            <person name="Pangilinan J."/>
            <person name="Pereira M."/>
            <person name="Perotto S."/>
            <person name="Peter M."/>
            <person name="Riley R."/>
            <person name="Sitrit Y."/>
            <person name="Stielow B."/>
            <person name="Szollosi G."/>
            <person name="Zifcakova L."/>
            <person name="Stursova M."/>
            <person name="Spatafora J.W."/>
            <person name="Tedersoo L."/>
            <person name="Vaario L.-M."/>
            <person name="Yamada A."/>
            <person name="Yan M."/>
            <person name="Wang P."/>
            <person name="Xu J."/>
            <person name="Bruns T."/>
            <person name="Baldrian P."/>
            <person name="Vilgalys R."/>
            <person name="Henrissat B."/>
            <person name="Grigoriev I.V."/>
            <person name="Hibbett D."/>
            <person name="Nagy L.G."/>
            <person name="Martin F.M."/>
        </authorList>
    </citation>
    <scope>NUCLEOTIDE SEQUENCE</scope>
    <source>
        <strain evidence="1">Prilba</strain>
    </source>
</reference>
<proteinExistence type="predicted"/>
<dbReference type="Gene3D" id="3.40.1110.10">
    <property type="entry name" value="Calcium-transporting ATPase, cytoplasmic domain N"/>
    <property type="match status" value="1"/>
</dbReference>
<evidence type="ECO:0000313" key="2">
    <source>
        <dbReference type="Proteomes" id="UP000759537"/>
    </source>
</evidence>
<gene>
    <name evidence="1" type="ORF">DFH94DRAFT_698907</name>
</gene>
<dbReference type="Gene3D" id="3.40.50.1000">
    <property type="entry name" value="HAD superfamily/HAD-like"/>
    <property type="match status" value="1"/>
</dbReference>
<dbReference type="InterPro" id="IPR023214">
    <property type="entry name" value="HAD_sf"/>
</dbReference>
<dbReference type="GO" id="GO:0000166">
    <property type="term" value="F:nucleotide binding"/>
    <property type="evidence" value="ECO:0007669"/>
    <property type="project" value="InterPro"/>
</dbReference>